<accession>A0A4U8TDX0</accession>
<dbReference type="AlphaFoldDB" id="A0A4U8TDX0"/>
<reference evidence="9 10" key="1">
    <citation type="journal article" date="2014" name="Genome Announc.">
        <title>Draft genome sequences of eight enterohepatic helicobacter species isolated from both laboratory and wild rodents.</title>
        <authorList>
            <person name="Sheh A."/>
            <person name="Shen Z."/>
            <person name="Fox J.G."/>
        </authorList>
    </citation>
    <scope>NUCLEOTIDE SEQUENCE [LARGE SCALE GENOMIC DNA]</scope>
    <source>
        <strain evidence="9 10">MIT 09-6949</strain>
    </source>
</reference>
<evidence type="ECO:0000256" key="6">
    <source>
        <dbReference type="SAM" id="MobiDB-lite"/>
    </source>
</evidence>
<dbReference type="RefSeq" id="WP_138109792.1">
    <property type="nucleotide sequence ID" value="NZ_JRPR02000001.1"/>
</dbReference>
<feature type="signal peptide" evidence="8">
    <location>
        <begin position="1"/>
        <end position="19"/>
    </location>
</feature>
<dbReference type="InterPro" id="IPR022781">
    <property type="entry name" value="Flagellar_biosynth_FliO"/>
</dbReference>
<comment type="caution">
    <text evidence="9">The sequence shown here is derived from an EMBL/GenBank/DDBJ whole genome shotgun (WGS) entry which is preliminary data.</text>
</comment>
<comment type="subcellular location">
    <subcellularLocation>
        <location evidence="1">Cell membrane</location>
    </subcellularLocation>
</comment>
<dbReference type="Pfam" id="PF04347">
    <property type="entry name" value="FliO"/>
    <property type="match status" value="1"/>
</dbReference>
<dbReference type="GO" id="GO:0016020">
    <property type="term" value="C:membrane"/>
    <property type="evidence" value="ECO:0007669"/>
    <property type="project" value="InterPro"/>
</dbReference>
<gene>
    <name evidence="9" type="ORF">LS71_001820</name>
</gene>
<keyword evidence="2" id="KW-1003">Cell membrane</keyword>
<dbReference type="STRING" id="1677920.LS71_00010"/>
<dbReference type="GO" id="GO:0044781">
    <property type="term" value="P:bacterial-type flagellum organization"/>
    <property type="evidence" value="ECO:0007669"/>
    <property type="project" value="InterPro"/>
</dbReference>
<feature type="region of interest" description="Disordered" evidence="6">
    <location>
        <begin position="150"/>
        <end position="174"/>
    </location>
</feature>
<keyword evidence="5 7" id="KW-0472">Membrane</keyword>
<proteinExistence type="predicted"/>
<organism evidence="9 10">
    <name type="scientific">Helicobacter jaachi</name>
    <dbReference type="NCBI Taxonomy" id="1677920"/>
    <lineage>
        <taxon>Bacteria</taxon>
        <taxon>Pseudomonadati</taxon>
        <taxon>Campylobacterota</taxon>
        <taxon>Epsilonproteobacteria</taxon>
        <taxon>Campylobacterales</taxon>
        <taxon>Helicobacteraceae</taxon>
        <taxon>Helicobacter</taxon>
    </lineage>
</organism>
<evidence type="ECO:0000256" key="3">
    <source>
        <dbReference type="ARBA" id="ARBA00022692"/>
    </source>
</evidence>
<dbReference type="Proteomes" id="UP000029733">
    <property type="component" value="Unassembled WGS sequence"/>
</dbReference>
<evidence type="ECO:0000256" key="2">
    <source>
        <dbReference type="ARBA" id="ARBA00022475"/>
    </source>
</evidence>
<evidence type="ECO:0000313" key="9">
    <source>
        <dbReference type="EMBL" id="TLD97508.1"/>
    </source>
</evidence>
<evidence type="ECO:0000313" key="10">
    <source>
        <dbReference type="Proteomes" id="UP000029733"/>
    </source>
</evidence>
<evidence type="ECO:0000256" key="8">
    <source>
        <dbReference type="SAM" id="SignalP"/>
    </source>
</evidence>
<protein>
    <submittedName>
        <fullName evidence="9">Uncharacterized protein</fullName>
    </submittedName>
</protein>
<evidence type="ECO:0000256" key="1">
    <source>
        <dbReference type="ARBA" id="ARBA00004236"/>
    </source>
</evidence>
<evidence type="ECO:0000256" key="7">
    <source>
        <dbReference type="SAM" id="Phobius"/>
    </source>
</evidence>
<keyword evidence="3 7" id="KW-0812">Transmembrane</keyword>
<sequence>MKKIIFVCLLPLCVSVLWANVKVKDFTFNQTSQSIELILTLDSAYDKAPSLTEDEGYKGVIFPNLKADSKNENFKQTFISQIQVFNVQDKLYVLGIGDSRFMSVNVGRAPNALKITFSRATPPQSELDKLLQTPHNANIPTIEIQNSQSNPAQAALAQTPNPMQSASTQPTSAQTNQNLLPFKNDLSIDTWRYVAVLGVMGVLVLVLWIVKRYVVHKKQFGHYFSTPKKAAFDPTKIEIISQKNLDSKHRILTIESNGYRYLILIGLSGTTLIDRYPIPQSISKEEQLRLDDQFAKLLEQKQERLSQYIHDEK</sequence>
<keyword evidence="8" id="KW-0732">Signal</keyword>
<keyword evidence="4 7" id="KW-1133">Transmembrane helix</keyword>
<evidence type="ECO:0000256" key="5">
    <source>
        <dbReference type="ARBA" id="ARBA00023136"/>
    </source>
</evidence>
<feature type="transmembrane region" description="Helical" evidence="7">
    <location>
        <begin position="191"/>
        <end position="210"/>
    </location>
</feature>
<dbReference type="EMBL" id="JRPR02000001">
    <property type="protein sequence ID" value="TLD97508.1"/>
    <property type="molecule type" value="Genomic_DNA"/>
</dbReference>
<name>A0A4U8TDX0_9HELI</name>
<keyword evidence="10" id="KW-1185">Reference proteome</keyword>
<evidence type="ECO:0000256" key="4">
    <source>
        <dbReference type="ARBA" id="ARBA00022989"/>
    </source>
</evidence>
<feature type="chain" id="PRO_5020427948" evidence="8">
    <location>
        <begin position="20"/>
        <end position="313"/>
    </location>
</feature>
<dbReference type="OrthoDB" id="5322848at2"/>